<dbReference type="OrthoDB" id="71600at2759"/>
<keyword evidence="2 5" id="KW-0812">Transmembrane</keyword>
<evidence type="ECO:0000313" key="10">
    <source>
        <dbReference type="Proteomes" id="UP000434957"/>
    </source>
</evidence>
<dbReference type="GO" id="GO:0016020">
    <property type="term" value="C:membrane"/>
    <property type="evidence" value="ECO:0007669"/>
    <property type="project" value="UniProtKB-SubCell"/>
</dbReference>
<sequence length="304" mass="32582">MARMTTAGVLMVLVNIGFLVAGVMLMRFSSSLESSGWADALTDTDYESAASTATTMLRMLGIGAIALAVVGIVGAIVQNRVLLLLYSVVMVIAMSAFGVLAGTAFTFKTKMKDWESATFPAEDQETKLAKTFNEVYCYAEGYYYCNNATAQEAYETFFPNASTALVSLLPNTSGVVSVCDELQTSAISVDGLSTVCDACNMSTTYAKYDKILTWANDKCPRNDVTGTWCASFLSTGTAGEIYNGSPYGHCRNIFLDVAIDWSSTIATAGLLVAIAAAAIVAMACFARRSKKGYPNEERERLTKV</sequence>
<feature type="transmembrane region" description="Helical" evidence="5">
    <location>
        <begin position="7"/>
        <end position="28"/>
    </location>
</feature>
<organism evidence="6 11">
    <name type="scientific">Phytophthora rubi</name>
    <dbReference type="NCBI Taxonomy" id="129364"/>
    <lineage>
        <taxon>Eukaryota</taxon>
        <taxon>Sar</taxon>
        <taxon>Stramenopiles</taxon>
        <taxon>Oomycota</taxon>
        <taxon>Peronosporomycetes</taxon>
        <taxon>Peronosporales</taxon>
        <taxon>Peronosporaceae</taxon>
        <taxon>Phytophthora</taxon>
    </lineage>
</organism>
<dbReference type="InterPro" id="IPR018499">
    <property type="entry name" value="Tetraspanin/Peripherin"/>
</dbReference>
<keyword evidence="4 5" id="KW-0472">Membrane</keyword>
<evidence type="ECO:0000313" key="11">
    <source>
        <dbReference type="Proteomes" id="UP000435112"/>
    </source>
</evidence>
<reference evidence="9 11" key="1">
    <citation type="submission" date="2018-09" db="EMBL/GenBank/DDBJ databases">
        <title>Genomic investigation of the strawberry pathogen Phytophthora fragariae indicates pathogenicity is determined by transcriptional variation in three key races.</title>
        <authorList>
            <person name="Adams T.M."/>
            <person name="Armitage A.D."/>
            <person name="Sobczyk M.K."/>
            <person name="Bates H.J."/>
            <person name="Dunwell J.M."/>
            <person name="Nellist C.F."/>
            <person name="Harrison R.J."/>
        </authorList>
    </citation>
    <scope>NUCLEOTIDE SEQUENCE [LARGE SCALE GENOMIC DNA]</scope>
    <source>
        <strain evidence="7 9">SCRP249</strain>
        <strain evidence="6 11">SCRP324</strain>
        <strain evidence="8 10">SCRP333</strain>
    </source>
</reference>
<feature type="transmembrane region" description="Helical" evidence="5">
    <location>
        <begin position="56"/>
        <end position="77"/>
    </location>
</feature>
<proteinExistence type="predicted"/>
<dbReference type="EMBL" id="QXFV01000036">
    <property type="protein sequence ID" value="KAE9051693.1"/>
    <property type="molecule type" value="Genomic_DNA"/>
</dbReference>
<evidence type="ECO:0000256" key="2">
    <source>
        <dbReference type="ARBA" id="ARBA00022692"/>
    </source>
</evidence>
<protein>
    <submittedName>
        <fullName evidence="6">Uncharacterized protein</fullName>
    </submittedName>
</protein>
<feature type="transmembrane region" description="Helical" evidence="5">
    <location>
        <begin position="265"/>
        <end position="286"/>
    </location>
</feature>
<evidence type="ECO:0000313" key="7">
    <source>
        <dbReference type="EMBL" id="KAE9051693.1"/>
    </source>
</evidence>
<dbReference type="EMBL" id="QXFU01000037">
    <property type="protein sequence ID" value="KAE9046978.1"/>
    <property type="molecule type" value="Genomic_DNA"/>
</dbReference>
<feature type="transmembrane region" description="Helical" evidence="5">
    <location>
        <begin position="84"/>
        <end position="107"/>
    </location>
</feature>
<evidence type="ECO:0000256" key="5">
    <source>
        <dbReference type="SAM" id="Phobius"/>
    </source>
</evidence>
<evidence type="ECO:0000313" key="6">
    <source>
        <dbReference type="EMBL" id="KAE9046978.1"/>
    </source>
</evidence>
<keyword evidence="10" id="KW-1185">Reference proteome</keyword>
<dbReference type="EMBL" id="QXFT01000036">
    <property type="protein sequence ID" value="KAE9358356.1"/>
    <property type="molecule type" value="Genomic_DNA"/>
</dbReference>
<dbReference type="Proteomes" id="UP000434957">
    <property type="component" value="Unassembled WGS sequence"/>
</dbReference>
<evidence type="ECO:0000256" key="1">
    <source>
        <dbReference type="ARBA" id="ARBA00004141"/>
    </source>
</evidence>
<keyword evidence="3 5" id="KW-1133">Transmembrane helix</keyword>
<evidence type="ECO:0000313" key="8">
    <source>
        <dbReference type="EMBL" id="KAE9358356.1"/>
    </source>
</evidence>
<gene>
    <name evidence="7" type="ORF">PR001_g1204</name>
    <name evidence="6" type="ORF">PR002_g1294</name>
    <name evidence="8" type="ORF">PR003_g1329</name>
</gene>
<dbReference type="Proteomes" id="UP000429607">
    <property type="component" value="Unassembled WGS sequence"/>
</dbReference>
<accession>A0A6A3NUL9</accession>
<comment type="caution">
    <text evidence="6">The sequence shown here is derived from an EMBL/GenBank/DDBJ whole genome shotgun (WGS) entry which is preliminary data.</text>
</comment>
<dbReference type="Pfam" id="PF00335">
    <property type="entry name" value="Tetraspanin"/>
    <property type="match status" value="1"/>
</dbReference>
<dbReference type="Proteomes" id="UP000435112">
    <property type="component" value="Unassembled WGS sequence"/>
</dbReference>
<evidence type="ECO:0000256" key="4">
    <source>
        <dbReference type="ARBA" id="ARBA00023136"/>
    </source>
</evidence>
<dbReference type="AlphaFoldDB" id="A0A6A3NUL9"/>
<evidence type="ECO:0000313" key="9">
    <source>
        <dbReference type="Proteomes" id="UP000429607"/>
    </source>
</evidence>
<comment type="subcellular location">
    <subcellularLocation>
        <location evidence="1">Membrane</location>
        <topology evidence="1">Multi-pass membrane protein</topology>
    </subcellularLocation>
</comment>
<name>A0A6A3NUL9_9STRA</name>
<evidence type="ECO:0000256" key="3">
    <source>
        <dbReference type="ARBA" id="ARBA00022989"/>
    </source>
</evidence>